<dbReference type="InterPro" id="IPR018060">
    <property type="entry name" value="HTH_AraC"/>
</dbReference>
<evidence type="ECO:0000256" key="6">
    <source>
        <dbReference type="PROSITE-ProRule" id="PRU00169"/>
    </source>
</evidence>
<keyword evidence="6" id="KW-0597">Phosphoprotein</keyword>
<dbReference type="PANTHER" id="PTHR43280">
    <property type="entry name" value="ARAC-FAMILY TRANSCRIPTIONAL REGULATOR"/>
    <property type="match status" value="1"/>
</dbReference>
<dbReference type="Pfam" id="PF00072">
    <property type="entry name" value="Response_reg"/>
    <property type="match status" value="1"/>
</dbReference>
<dbReference type="PANTHER" id="PTHR43280:SF2">
    <property type="entry name" value="HTH-TYPE TRANSCRIPTIONAL REGULATOR EXSA"/>
    <property type="match status" value="1"/>
</dbReference>
<feature type="modified residue" description="4-aspartylphosphate" evidence="6">
    <location>
        <position position="54"/>
    </location>
</feature>
<dbReference type="InterPro" id="IPR011006">
    <property type="entry name" value="CheY-like_superfamily"/>
</dbReference>
<dbReference type="Pfam" id="PF12833">
    <property type="entry name" value="HTH_18"/>
    <property type="match status" value="1"/>
</dbReference>
<dbReference type="EMBL" id="JANFZH010000019">
    <property type="protein sequence ID" value="MCQ4840130.1"/>
    <property type="molecule type" value="Genomic_DNA"/>
</dbReference>
<dbReference type="SUPFAM" id="SSF46689">
    <property type="entry name" value="Homeodomain-like"/>
    <property type="match status" value="2"/>
</dbReference>
<evidence type="ECO:0000259" key="8">
    <source>
        <dbReference type="PROSITE" id="PS50110"/>
    </source>
</evidence>
<evidence type="ECO:0000256" key="4">
    <source>
        <dbReference type="ARBA" id="ARBA00023163"/>
    </source>
</evidence>
<dbReference type="SUPFAM" id="SSF52172">
    <property type="entry name" value="CheY-like"/>
    <property type="match status" value="1"/>
</dbReference>
<keyword evidence="3" id="KW-0238">DNA-binding</keyword>
<dbReference type="InterPro" id="IPR009057">
    <property type="entry name" value="Homeodomain-like_sf"/>
</dbReference>
<dbReference type="InterPro" id="IPR018062">
    <property type="entry name" value="HTH_AraC-typ_CS"/>
</dbReference>
<evidence type="ECO:0000256" key="2">
    <source>
        <dbReference type="ARBA" id="ARBA00023015"/>
    </source>
</evidence>
<dbReference type="PROSITE" id="PS01124">
    <property type="entry name" value="HTH_ARAC_FAMILY_2"/>
    <property type="match status" value="1"/>
</dbReference>
<evidence type="ECO:0000256" key="1">
    <source>
        <dbReference type="ARBA" id="ARBA00018672"/>
    </source>
</evidence>
<gene>
    <name evidence="9" type="ORF">NE695_09405</name>
</gene>
<dbReference type="PROSITE" id="PS50110">
    <property type="entry name" value="RESPONSE_REGULATORY"/>
    <property type="match status" value="1"/>
</dbReference>
<name>A0ABT1RZM1_9FIRM</name>
<dbReference type="CDD" id="cd17536">
    <property type="entry name" value="REC_YesN-like"/>
    <property type="match status" value="1"/>
</dbReference>
<dbReference type="Gene3D" id="3.40.50.2300">
    <property type="match status" value="1"/>
</dbReference>
<proteinExistence type="predicted"/>
<dbReference type="RefSeq" id="WP_256191828.1">
    <property type="nucleotide sequence ID" value="NZ_DBFOTE010000170.1"/>
</dbReference>
<evidence type="ECO:0000313" key="9">
    <source>
        <dbReference type="EMBL" id="MCQ4840130.1"/>
    </source>
</evidence>
<evidence type="ECO:0000313" key="10">
    <source>
        <dbReference type="Proteomes" id="UP001524473"/>
    </source>
</evidence>
<reference evidence="9 10" key="1">
    <citation type="submission" date="2022-06" db="EMBL/GenBank/DDBJ databases">
        <title>Isolation of gut microbiota from human fecal samples.</title>
        <authorList>
            <person name="Pamer E.G."/>
            <person name="Barat B."/>
            <person name="Waligurski E."/>
            <person name="Medina S."/>
            <person name="Paddock L."/>
            <person name="Mostad J."/>
        </authorList>
    </citation>
    <scope>NUCLEOTIDE SEQUENCE [LARGE SCALE GENOMIC DNA]</scope>
    <source>
        <strain evidence="9 10">DFI.9.73</strain>
    </source>
</reference>
<dbReference type="PROSITE" id="PS00041">
    <property type="entry name" value="HTH_ARAC_FAMILY_1"/>
    <property type="match status" value="1"/>
</dbReference>
<protein>
    <recommendedName>
        <fullName evidence="1">Stage 0 sporulation protein A homolog</fullName>
    </recommendedName>
</protein>
<sequence length="527" mass="60394">MTILVVDDQINVVNGIVSGVDWETAGISKVLHAYNASMAREILECQPVDILLSDIEMPVEDGLSLFRWVRGKKLSVECIFLTSHADFIYATEALKLGSFDYLLQPARYEEICGAVHRAVEKIQQNRETQQMYSYGKAVYRNRDLFLQGILKDWLTGASLQFKEILKCFGDLGILIREDSQIRIAMVHLLRWHVEPWEAAPLYTALENIAAELFEQLGQGLLLLRLEKNSYLLLLFPKIRHNLPEDAVLEAQLVRLSEAFQVHLHCEIACYIGASVPIKDSPTLTQSLKKMQLDNVSRQSGVFIYEQPKLLPPALIRTDKLPYWKNLLLNGCPQMAEEEIFAYLRQAEESGAMTHEFLEQFCGDFIRMLAKLLQEKDFRDILIQPEIQDFFSLASESLEGTLAFIRRILQQLPAFEGKDSEKDQMNRIVEYIQHHLSEELRRSDIAEAVYLNPDYLSRLFRKEKGMSLKEYIICEKMKTAQAILRSTNLPVAVVAARVGFENYSYFSQVYKKVIGVNPSAERSKNPDT</sequence>
<dbReference type="SMART" id="SM00342">
    <property type="entry name" value="HTH_ARAC"/>
    <property type="match status" value="1"/>
</dbReference>
<evidence type="ECO:0000256" key="3">
    <source>
        <dbReference type="ARBA" id="ARBA00023125"/>
    </source>
</evidence>
<keyword evidence="10" id="KW-1185">Reference proteome</keyword>
<dbReference type="SMART" id="SM00448">
    <property type="entry name" value="REC"/>
    <property type="match status" value="1"/>
</dbReference>
<comment type="caution">
    <text evidence="9">The sequence shown here is derived from an EMBL/GenBank/DDBJ whole genome shotgun (WGS) entry which is preliminary data.</text>
</comment>
<dbReference type="Proteomes" id="UP001524473">
    <property type="component" value="Unassembled WGS sequence"/>
</dbReference>
<accession>A0ABT1RZM1</accession>
<dbReference type="InterPro" id="IPR001789">
    <property type="entry name" value="Sig_transdc_resp-reg_receiver"/>
</dbReference>
<keyword evidence="4" id="KW-0804">Transcription</keyword>
<feature type="domain" description="Response regulatory" evidence="8">
    <location>
        <begin position="2"/>
        <end position="119"/>
    </location>
</feature>
<feature type="domain" description="HTH araC/xylS-type" evidence="7">
    <location>
        <begin position="425"/>
        <end position="523"/>
    </location>
</feature>
<keyword evidence="2" id="KW-0805">Transcription regulation</keyword>
<dbReference type="Gene3D" id="1.10.10.60">
    <property type="entry name" value="Homeodomain-like"/>
    <property type="match status" value="2"/>
</dbReference>
<evidence type="ECO:0000259" key="7">
    <source>
        <dbReference type="PROSITE" id="PS01124"/>
    </source>
</evidence>
<organism evidence="9 10">
    <name type="scientific">Neglectibacter timonensis</name>
    <dbReference type="NCBI Taxonomy" id="1776382"/>
    <lineage>
        <taxon>Bacteria</taxon>
        <taxon>Bacillati</taxon>
        <taxon>Bacillota</taxon>
        <taxon>Clostridia</taxon>
        <taxon>Eubacteriales</taxon>
        <taxon>Oscillospiraceae</taxon>
        <taxon>Neglectibacter</taxon>
    </lineage>
</organism>
<evidence type="ECO:0000256" key="5">
    <source>
        <dbReference type="ARBA" id="ARBA00024867"/>
    </source>
</evidence>
<comment type="function">
    <text evidence="5">May play the central regulatory role in sporulation. It may be an element of the effector pathway responsible for the activation of sporulation genes in response to nutritional stress. Spo0A may act in concert with spo0H (a sigma factor) to control the expression of some genes that are critical to the sporulation process.</text>
</comment>